<dbReference type="HOGENOM" id="CLU_017584_4_3_6"/>
<dbReference type="Gene3D" id="3.40.640.10">
    <property type="entry name" value="Type I PLP-dependent aspartate aminotransferase-like (Major domain)"/>
    <property type="match status" value="1"/>
</dbReference>
<dbReference type="InterPro" id="IPR015424">
    <property type="entry name" value="PyrdxlP-dep_Trfase"/>
</dbReference>
<dbReference type="STRING" id="87626.PTD2_07014"/>
<dbReference type="EC" id="2.6.1.-" evidence="1"/>
<evidence type="ECO:0000313" key="4">
    <source>
        <dbReference type="Proteomes" id="UP000006201"/>
    </source>
</evidence>
<dbReference type="PANTHER" id="PTHR42691">
    <property type="entry name" value="ASPARTATE AMINOTRANSFERASE YHDR-RELATED"/>
    <property type="match status" value="1"/>
</dbReference>
<protein>
    <recommendedName>
        <fullName evidence="1">Aminotransferase</fullName>
        <ecNumber evidence="1">2.6.1.-</ecNumber>
    </recommendedName>
</protein>
<dbReference type="GO" id="GO:0008483">
    <property type="term" value="F:transaminase activity"/>
    <property type="evidence" value="ECO:0007669"/>
    <property type="project" value="UniProtKB-KW"/>
</dbReference>
<keyword evidence="1 3" id="KW-0032">Aminotransferase</keyword>
<dbReference type="AlphaFoldDB" id="A4C858"/>
<feature type="domain" description="Aminotransferase class I/classII large" evidence="2">
    <location>
        <begin position="48"/>
        <end position="366"/>
    </location>
</feature>
<keyword evidence="1 3" id="KW-0808">Transferase</keyword>
<dbReference type="InterPro" id="IPR015421">
    <property type="entry name" value="PyrdxlP-dep_Trfase_major"/>
</dbReference>
<dbReference type="Pfam" id="PF00155">
    <property type="entry name" value="Aminotran_1_2"/>
    <property type="match status" value="1"/>
</dbReference>
<comment type="caution">
    <text evidence="3">The sequence shown here is derived from an EMBL/GenBank/DDBJ whole genome shotgun (WGS) entry which is preliminary data.</text>
</comment>
<reference evidence="3 4" key="1">
    <citation type="submission" date="2006-02" db="EMBL/GenBank/DDBJ databases">
        <authorList>
            <person name="Moran M.A."/>
            <person name="Kjelleberg S."/>
            <person name="Egan S."/>
            <person name="Saunders N."/>
            <person name="Thomas T."/>
            <person name="Ferriera S."/>
            <person name="Johnson J."/>
            <person name="Kravitz S."/>
            <person name="Halpern A."/>
            <person name="Remington K."/>
            <person name="Beeson K."/>
            <person name="Tran B."/>
            <person name="Rogers Y.-H."/>
            <person name="Friedman R."/>
            <person name="Venter J.C."/>
        </authorList>
    </citation>
    <scope>NUCLEOTIDE SEQUENCE [LARGE SCALE GENOMIC DNA]</scope>
    <source>
        <strain evidence="3 4">D2</strain>
    </source>
</reference>
<dbReference type="PROSITE" id="PS00105">
    <property type="entry name" value="AA_TRANSFER_CLASS_1"/>
    <property type="match status" value="1"/>
</dbReference>
<dbReference type="Proteomes" id="UP000006201">
    <property type="component" value="Unassembled WGS sequence"/>
</dbReference>
<organism evidence="3 4">
    <name type="scientific">Pseudoalteromonas tunicata D2</name>
    <dbReference type="NCBI Taxonomy" id="87626"/>
    <lineage>
        <taxon>Bacteria</taxon>
        <taxon>Pseudomonadati</taxon>
        <taxon>Pseudomonadota</taxon>
        <taxon>Gammaproteobacteria</taxon>
        <taxon>Alteromonadales</taxon>
        <taxon>Pseudoalteromonadaceae</taxon>
        <taxon>Pseudoalteromonas</taxon>
    </lineage>
</organism>
<dbReference type="RefSeq" id="WP_009838035.1">
    <property type="nucleotide sequence ID" value="NZ_AAOH01000003.1"/>
</dbReference>
<gene>
    <name evidence="3" type="ORF">PTD2_07014</name>
</gene>
<sequence length="382" mass="41638">MQTSNPMEAILNKLQEARNNGEKMFDFTLSNPNLGVSNAMKSILISVVDSARNEDFGYAPSQGLLSTRQTIADDLNLQAQRNWSVTAQDITIVPGAAGGLCALFKALLQQDDEVIGVKPYFPSYTHYIENAGAHYVPVDAHEDFALNIDNVIAAINEKTKVILLNSPNNPSGVIYSAEQLAQLAQKLTELAQHGQKIDVISDEAYARVTYDSASVPSIIDFYEHSIRVVSFSKDLGLAGIRIGYIETTPNYRMLKLQDKLGAMIRNLGFVNTSTLAQKALLKGLNETVSIEYYQAQKDQIVAILDELNISYCAPKGGLFLLAKSPIDDSGLWISTLLKHGVAVVPGSLYGAPAYFRISTTIDEQQINASKGSWKAALAELSC</sequence>
<evidence type="ECO:0000313" key="3">
    <source>
        <dbReference type="EMBL" id="EAR28773.1"/>
    </source>
</evidence>
<accession>A4C858</accession>
<dbReference type="OrthoDB" id="9803354at2"/>
<dbReference type="CDD" id="cd00609">
    <property type="entry name" value="AAT_like"/>
    <property type="match status" value="1"/>
</dbReference>
<proteinExistence type="inferred from homology"/>
<name>A4C858_9GAMM</name>
<dbReference type="SUPFAM" id="SSF53383">
    <property type="entry name" value="PLP-dependent transferases"/>
    <property type="match status" value="1"/>
</dbReference>
<comment type="similarity">
    <text evidence="1">Belongs to the class-I pyridoxal-phosphate-dependent aminotransferase family.</text>
</comment>
<dbReference type="PANTHER" id="PTHR42691:SF1">
    <property type="entry name" value="ASPARTATE AMINOTRANSFERASE YHDR-RELATED"/>
    <property type="match status" value="1"/>
</dbReference>
<keyword evidence="4" id="KW-1185">Reference proteome</keyword>
<evidence type="ECO:0000259" key="2">
    <source>
        <dbReference type="Pfam" id="PF00155"/>
    </source>
</evidence>
<dbReference type="InterPro" id="IPR004838">
    <property type="entry name" value="NHTrfase_class1_PyrdxlP-BS"/>
</dbReference>
<dbReference type="InterPro" id="IPR004839">
    <property type="entry name" value="Aminotransferase_I/II_large"/>
</dbReference>
<dbReference type="GO" id="GO:0030170">
    <property type="term" value="F:pyridoxal phosphate binding"/>
    <property type="evidence" value="ECO:0007669"/>
    <property type="project" value="InterPro"/>
</dbReference>
<comment type="cofactor">
    <cofactor evidence="1">
        <name>pyridoxal 5'-phosphate</name>
        <dbReference type="ChEBI" id="CHEBI:597326"/>
    </cofactor>
</comment>
<evidence type="ECO:0000256" key="1">
    <source>
        <dbReference type="RuleBase" id="RU000481"/>
    </source>
</evidence>
<dbReference type="EMBL" id="AAOH01000003">
    <property type="protein sequence ID" value="EAR28773.1"/>
    <property type="molecule type" value="Genomic_DNA"/>
</dbReference>
<dbReference type="eggNOG" id="COG0436">
    <property type="taxonomic scope" value="Bacteria"/>
</dbReference>